<dbReference type="PANTHER" id="PTHR11081:SF8">
    <property type="entry name" value="EXONUCLEASE 1"/>
    <property type="match status" value="1"/>
</dbReference>
<keyword evidence="3" id="KW-0479">Metal-binding</keyword>
<dbReference type="GO" id="GO:0017108">
    <property type="term" value="F:5'-flap endonuclease activity"/>
    <property type="evidence" value="ECO:0007669"/>
    <property type="project" value="TreeGrafter"/>
</dbReference>
<dbReference type="SUPFAM" id="SSF88723">
    <property type="entry name" value="PIN domain-like"/>
    <property type="match status" value="1"/>
</dbReference>
<evidence type="ECO:0000256" key="2">
    <source>
        <dbReference type="ARBA" id="ARBA00022759"/>
    </source>
</evidence>
<dbReference type="PANTHER" id="PTHR11081">
    <property type="entry name" value="FLAP ENDONUCLEASE FAMILY MEMBER"/>
    <property type="match status" value="1"/>
</dbReference>
<evidence type="ECO:0000256" key="1">
    <source>
        <dbReference type="ARBA" id="ARBA00022553"/>
    </source>
</evidence>
<comment type="function">
    <text evidence="3">5'-&gt;3' double-stranded DNA exonuclease which may also possess a cryptic 3'-&gt;5' double-stranded DNA exonuclease activity. Functions in DNA mismatch repair.</text>
</comment>
<keyword evidence="3" id="KW-0267">Excision nuclease</keyword>
<keyword evidence="3" id="KW-0238">DNA-binding</keyword>
<comment type="similarity">
    <text evidence="3">Belongs to the XPG/RAD2 endonuclease family. EXO1 subfamily.</text>
</comment>
<feature type="domain" description="XPG-I" evidence="4">
    <location>
        <begin position="46"/>
        <end position="99"/>
    </location>
</feature>
<dbReference type="EMBL" id="JTDY01007674">
    <property type="protein sequence ID" value="KOB65032.1"/>
    <property type="molecule type" value="Genomic_DNA"/>
</dbReference>
<name>A0A0L7KP09_OPEBR</name>
<dbReference type="PRINTS" id="PR00853">
    <property type="entry name" value="XPGRADSUPER"/>
</dbReference>
<gene>
    <name evidence="5" type="ORF">OBRU01_23330</name>
</gene>
<keyword evidence="3" id="KW-0228">DNA excision</keyword>
<dbReference type="InterPro" id="IPR019974">
    <property type="entry name" value="XPG_CS"/>
</dbReference>
<dbReference type="GO" id="GO:0046872">
    <property type="term" value="F:metal ion binding"/>
    <property type="evidence" value="ECO:0007669"/>
    <property type="project" value="UniProtKB-UniRule"/>
</dbReference>
<organism evidence="5 6">
    <name type="scientific">Operophtera brumata</name>
    <name type="common">Winter moth</name>
    <name type="synonym">Phalaena brumata</name>
    <dbReference type="NCBI Taxonomy" id="104452"/>
    <lineage>
        <taxon>Eukaryota</taxon>
        <taxon>Metazoa</taxon>
        <taxon>Ecdysozoa</taxon>
        <taxon>Arthropoda</taxon>
        <taxon>Hexapoda</taxon>
        <taxon>Insecta</taxon>
        <taxon>Pterygota</taxon>
        <taxon>Neoptera</taxon>
        <taxon>Endopterygota</taxon>
        <taxon>Lepidoptera</taxon>
        <taxon>Glossata</taxon>
        <taxon>Ditrysia</taxon>
        <taxon>Geometroidea</taxon>
        <taxon>Geometridae</taxon>
        <taxon>Larentiinae</taxon>
        <taxon>Operophtera</taxon>
    </lineage>
</organism>
<dbReference type="AlphaFoldDB" id="A0A0L7KP09"/>
<keyword evidence="3" id="KW-0540">Nuclease</keyword>
<comment type="subcellular location">
    <subcellularLocation>
        <location evidence="3">Nucleus</location>
    </subcellularLocation>
</comment>
<dbReference type="GO" id="GO:0006310">
    <property type="term" value="P:DNA recombination"/>
    <property type="evidence" value="ECO:0007669"/>
    <property type="project" value="TreeGrafter"/>
</dbReference>
<dbReference type="STRING" id="104452.A0A0L7KP09"/>
<dbReference type="SMART" id="SM00279">
    <property type="entry name" value="HhH2"/>
    <property type="match status" value="1"/>
</dbReference>
<dbReference type="PROSITE" id="PS00842">
    <property type="entry name" value="XPG_2"/>
    <property type="match status" value="1"/>
</dbReference>
<dbReference type="EC" id="3.1.-.-" evidence="3"/>
<dbReference type="GO" id="GO:0035312">
    <property type="term" value="F:5'-3' DNA exonuclease activity"/>
    <property type="evidence" value="ECO:0007669"/>
    <property type="project" value="UniProtKB-UniRule"/>
</dbReference>
<dbReference type="GO" id="GO:0003677">
    <property type="term" value="F:DNA binding"/>
    <property type="evidence" value="ECO:0007669"/>
    <property type="project" value="UniProtKB-UniRule"/>
</dbReference>
<dbReference type="InterPro" id="IPR006084">
    <property type="entry name" value="XPG/Rad2"/>
</dbReference>
<comment type="cofactor">
    <cofactor evidence="3">
        <name>Mg(2+)</name>
        <dbReference type="ChEBI" id="CHEBI:18420"/>
    </cofactor>
    <text evidence="3">Binds 2 magnesium ions per subunit. They probably participate in the reaction catalyzed by the enzyme. May bind an additional third magnesium ion after substrate binding.</text>
</comment>
<dbReference type="Gene3D" id="1.10.150.20">
    <property type="entry name" value="5' to 3' exonuclease, C-terminal subdomain"/>
    <property type="match status" value="1"/>
</dbReference>
<dbReference type="InterPro" id="IPR036279">
    <property type="entry name" value="5-3_exonuclease_C_sf"/>
</dbReference>
<keyword evidence="3" id="KW-0460">Magnesium</keyword>
<accession>A0A0L7KP09</accession>
<sequence length="267" mass="30188">MLLSKNVKPVLVFDGRHLPAKAMTESKRRDVDITHEMALSLIRECRARNVDCIVAPYEADSQLAYLNIKNIAHVVLFKMDLNGTGTLVETAKLPLVMKCPIEQYSFDKFRQMCVMSGCDYLASLPGIGLAKARQFVTATQDSNFANSHFNKKVLYVADVEKALCVNAGELLDPKVAFQLALGNLDPFTLKKMDDWHPDHRPSEDIHIKTSNWNDKGISSHPSMWSADFQSYLDEPCPWQKKAKVSQISAFTRQTRRVVNLVTYQSNH</sequence>
<evidence type="ECO:0000313" key="6">
    <source>
        <dbReference type="Proteomes" id="UP000037510"/>
    </source>
</evidence>
<keyword evidence="3 5" id="KW-0269">Exonuclease</keyword>
<evidence type="ECO:0000259" key="4">
    <source>
        <dbReference type="SMART" id="SM00484"/>
    </source>
</evidence>
<dbReference type="InterPro" id="IPR006086">
    <property type="entry name" value="XPG-I_dom"/>
</dbReference>
<keyword evidence="2" id="KW-0255">Endonuclease</keyword>
<dbReference type="GO" id="GO:0006298">
    <property type="term" value="P:mismatch repair"/>
    <property type="evidence" value="ECO:0007669"/>
    <property type="project" value="TreeGrafter"/>
</dbReference>
<keyword evidence="3" id="KW-0227">DNA damage</keyword>
<dbReference type="SUPFAM" id="SSF47807">
    <property type="entry name" value="5' to 3' exonuclease, C-terminal subdomain"/>
    <property type="match status" value="1"/>
</dbReference>
<dbReference type="GO" id="GO:0005634">
    <property type="term" value="C:nucleus"/>
    <property type="evidence" value="ECO:0007669"/>
    <property type="project" value="UniProtKB-SubCell"/>
</dbReference>
<dbReference type="SMART" id="SM00484">
    <property type="entry name" value="XPGI"/>
    <property type="match status" value="1"/>
</dbReference>
<keyword evidence="3" id="KW-0539">Nucleus</keyword>
<dbReference type="InterPro" id="IPR008918">
    <property type="entry name" value="HhH2"/>
</dbReference>
<keyword evidence="3" id="KW-0234">DNA repair</keyword>
<evidence type="ECO:0000313" key="5">
    <source>
        <dbReference type="EMBL" id="KOB65032.1"/>
    </source>
</evidence>
<comment type="caution">
    <text evidence="5">The sequence shown here is derived from an EMBL/GenBank/DDBJ whole genome shotgun (WGS) entry which is preliminary data.</text>
</comment>
<dbReference type="PROSITE" id="PS00841">
    <property type="entry name" value="XPG_1"/>
    <property type="match status" value="1"/>
</dbReference>
<reference evidence="5 6" key="1">
    <citation type="journal article" date="2015" name="Genome Biol. Evol.">
        <title>The genome of winter moth (Operophtera brumata) provides a genomic perspective on sexual dimorphism and phenology.</title>
        <authorList>
            <person name="Derks M.F."/>
            <person name="Smit S."/>
            <person name="Salis L."/>
            <person name="Schijlen E."/>
            <person name="Bossers A."/>
            <person name="Mateman C."/>
            <person name="Pijl A.S."/>
            <person name="de Ridder D."/>
            <person name="Groenen M.A."/>
            <person name="Visser M.E."/>
            <person name="Megens H.J."/>
        </authorList>
    </citation>
    <scope>NUCLEOTIDE SEQUENCE [LARGE SCALE GENOMIC DNA]</scope>
    <source>
        <strain evidence="5">WM2013NL</strain>
        <tissue evidence="5">Head and thorax</tissue>
    </source>
</reference>
<dbReference type="Proteomes" id="UP000037510">
    <property type="component" value="Unassembled WGS sequence"/>
</dbReference>
<dbReference type="Gene3D" id="3.40.50.1010">
    <property type="entry name" value="5'-nuclease"/>
    <property type="match status" value="2"/>
</dbReference>
<evidence type="ECO:0000256" key="3">
    <source>
        <dbReference type="RuleBase" id="RU910737"/>
    </source>
</evidence>
<keyword evidence="3" id="KW-0378">Hydrolase</keyword>
<protein>
    <recommendedName>
        <fullName evidence="3">Exonuclease 1</fullName>
        <ecNumber evidence="3">3.1.-.-</ecNumber>
    </recommendedName>
</protein>
<dbReference type="InterPro" id="IPR029060">
    <property type="entry name" value="PIN-like_dom_sf"/>
</dbReference>
<keyword evidence="6" id="KW-1185">Reference proteome</keyword>
<keyword evidence="1" id="KW-0597">Phosphoprotein</keyword>
<proteinExistence type="inferred from homology"/>